<reference evidence="3" key="1">
    <citation type="journal article" date="2014" name="Int. J. Syst. Evol. Microbiol.">
        <title>Complete genome sequence of Corynebacterium casei LMG S-19264T (=DSM 44701T), isolated from a smear-ripened cheese.</title>
        <authorList>
            <consortium name="US DOE Joint Genome Institute (JGI-PGF)"/>
            <person name="Walter F."/>
            <person name="Albersmeier A."/>
            <person name="Kalinowski J."/>
            <person name="Ruckert C."/>
        </authorList>
    </citation>
    <scope>NUCLEOTIDE SEQUENCE</scope>
    <source>
        <strain evidence="3">JCM 31740</strain>
    </source>
</reference>
<protein>
    <submittedName>
        <fullName evidence="2">Uncharacterized protein</fullName>
    </submittedName>
</protein>
<keyword evidence="1" id="KW-0812">Transmembrane</keyword>
<evidence type="ECO:0000256" key="1">
    <source>
        <dbReference type="SAM" id="Phobius"/>
    </source>
</evidence>
<accession>A0A348B4L1</accession>
<evidence type="ECO:0000313" key="2">
    <source>
        <dbReference type="EMBL" id="BBD73113.1"/>
    </source>
</evidence>
<sequence>MSSFLSILFGILFKAKEGLLDSLWYVAYIAFLTVMVYLGSDGALNVTPYYWATAIVAIISAAVFYPHWNIVWTKTEELRGSRERRPQAEGVNVFTRRLEGKM</sequence>
<keyword evidence="1" id="KW-1133">Transmembrane helix</keyword>
<evidence type="ECO:0000313" key="3">
    <source>
        <dbReference type="EMBL" id="GGU00698.1"/>
    </source>
</evidence>
<keyword evidence="1" id="KW-0472">Membrane</keyword>
<dbReference type="GeneID" id="38667010"/>
<dbReference type="KEGG" id="sacd:HS1genome_1502"/>
<name>A0A348B4L1_9CREN</name>
<dbReference type="RefSeq" id="WP_126450265.1">
    <property type="nucleotide sequence ID" value="NZ_AP018553.1"/>
</dbReference>
<reference evidence="2" key="3">
    <citation type="journal article" date="2019" name="BMC Res. Notes">
        <title>Complete genome sequence of the Sulfodiicoccus acidiphilus strain HS-1T, the first crenarchaeon that lacks polB3, isolated from an acidic hot spring in Ohwaku-dani, Hakone, Japan.</title>
        <authorList>
            <person name="Sakai H.D."/>
            <person name="Kurosawa N."/>
        </authorList>
    </citation>
    <scope>NUCLEOTIDE SEQUENCE</scope>
    <source>
        <strain evidence="2">HS-1</strain>
    </source>
</reference>
<dbReference type="EMBL" id="AP018553">
    <property type="protein sequence ID" value="BBD73113.1"/>
    <property type="molecule type" value="Genomic_DNA"/>
</dbReference>
<reference evidence="3" key="4">
    <citation type="submission" date="2020-09" db="EMBL/GenBank/DDBJ databases">
        <authorList>
            <person name="Sun Q."/>
            <person name="Ohkuma M."/>
        </authorList>
    </citation>
    <scope>NUCLEOTIDE SEQUENCE</scope>
    <source>
        <strain evidence="3">JCM 31740</strain>
    </source>
</reference>
<feature type="transmembrane region" description="Helical" evidence="1">
    <location>
        <begin position="25"/>
        <end position="44"/>
    </location>
</feature>
<organism evidence="2 4">
    <name type="scientific">Sulfodiicoccus acidiphilus</name>
    <dbReference type="NCBI Taxonomy" id="1670455"/>
    <lineage>
        <taxon>Archaea</taxon>
        <taxon>Thermoproteota</taxon>
        <taxon>Thermoprotei</taxon>
        <taxon>Sulfolobales</taxon>
        <taxon>Sulfolobaceae</taxon>
        <taxon>Sulfodiicoccus</taxon>
    </lineage>
</organism>
<dbReference type="Proteomes" id="UP000276741">
    <property type="component" value="Chromosome"/>
</dbReference>
<dbReference type="EMBL" id="BMQS01000017">
    <property type="protein sequence ID" value="GGU00698.1"/>
    <property type="molecule type" value="Genomic_DNA"/>
</dbReference>
<dbReference type="AlphaFoldDB" id="A0A348B4L1"/>
<feature type="transmembrane region" description="Helical" evidence="1">
    <location>
        <begin position="49"/>
        <end position="68"/>
    </location>
</feature>
<keyword evidence="4" id="KW-1185">Reference proteome</keyword>
<dbReference type="Proteomes" id="UP000616143">
    <property type="component" value="Unassembled WGS sequence"/>
</dbReference>
<gene>
    <name evidence="3" type="ORF">GCM10007116_17440</name>
    <name evidence="2" type="ORF">HS1genome_1502</name>
</gene>
<dbReference type="OrthoDB" id="43026at2157"/>
<evidence type="ECO:0000313" key="4">
    <source>
        <dbReference type="Proteomes" id="UP000276741"/>
    </source>
</evidence>
<reference evidence="4" key="2">
    <citation type="submission" date="2018-04" db="EMBL/GenBank/DDBJ databases">
        <title>Complete genome sequence of Sulfodiicoccus acidiphilus strain HS-1.</title>
        <authorList>
            <person name="Sakai H.D."/>
            <person name="Kurosawa N."/>
        </authorList>
    </citation>
    <scope>NUCLEOTIDE SEQUENCE [LARGE SCALE GENOMIC DNA]</scope>
    <source>
        <strain evidence="4">HS-1</strain>
    </source>
</reference>
<proteinExistence type="predicted"/>